<organism evidence="2 3">
    <name type="scientific">Candidatus Desulfosporosinus infrequens</name>
    <dbReference type="NCBI Taxonomy" id="2043169"/>
    <lineage>
        <taxon>Bacteria</taxon>
        <taxon>Bacillati</taxon>
        <taxon>Bacillota</taxon>
        <taxon>Clostridia</taxon>
        <taxon>Eubacteriales</taxon>
        <taxon>Desulfitobacteriaceae</taxon>
        <taxon>Desulfosporosinus</taxon>
    </lineage>
</organism>
<evidence type="ECO:0000256" key="1">
    <source>
        <dbReference type="SAM" id="SignalP"/>
    </source>
</evidence>
<dbReference type="AlphaFoldDB" id="A0A2U3LAQ3"/>
<dbReference type="PROSITE" id="PS51257">
    <property type="entry name" value="PROKAR_LIPOPROTEIN"/>
    <property type="match status" value="1"/>
</dbReference>
<dbReference type="PRINTS" id="PR00834">
    <property type="entry name" value="PROTEASES2C"/>
</dbReference>
<proteinExistence type="predicted"/>
<dbReference type="Proteomes" id="UP000238916">
    <property type="component" value="Unassembled WGS sequence"/>
</dbReference>
<dbReference type="Gene3D" id="3.40.50.12090">
    <property type="match status" value="1"/>
</dbReference>
<dbReference type="Gene3D" id="2.40.10.120">
    <property type="match status" value="1"/>
</dbReference>
<dbReference type="SUPFAM" id="SSF50494">
    <property type="entry name" value="Trypsin-like serine proteases"/>
    <property type="match status" value="1"/>
</dbReference>
<dbReference type="GO" id="GO:0004252">
    <property type="term" value="F:serine-type endopeptidase activity"/>
    <property type="evidence" value="ECO:0007669"/>
    <property type="project" value="InterPro"/>
</dbReference>
<dbReference type="PANTHER" id="PTHR30032">
    <property type="entry name" value="N-ACETYLMURAMOYL-L-ALANINE AMIDASE-RELATED"/>
    <property type="match status" value="1"/>
</dbReference>
<dbReference type="Pfam" id="PF13365">
    <property type="entry name" value="Trypsin_2"/>
    <property type="match status" value="1"/>
</dbReference>
<dbReference type="GO" id="GO:0006508">
    <property type="term" value="P:proteolysis"/>
    <property type="evidence" value="ECO:0007669"/>
    <property type="project" value="InterPro"/>
</dbReference>
<dbReference type="OrthoDB" id="189537at2"/>
<dbReference type="InterPro" id="IPR009003">
    <property type="entry name" value="Peptidase_S1_PA"/>
</dbReference>
<evidence type="ECO:0000313" key="3">
    <source>
        <dbReference type="Proteomes" id="UP000238916"/>
    </source>
</evidence>
<name>A0A2U3LAQ3_9FIRM</name>
<dbReference type="EMBL" id="OMOF01000367">
    <property type="protein sequence ID" value="SPF49024.1"/>
    <property type="molecule type" value="Genomic_DNA"/>
</dbReference>
<feature type="chain" id="PRO_5038830214" evidence="1">
    <location>
        <begin position="27"/>
        <end position="563"/>
    </location>
</feature>
<dbReference type="PANTHER" id="PTHR30032:SF8">
    <property type="entry name" value="GERMINATION-SPECIFIC N-ACETYLMURAMOYL-L-ALANINE AMIDASE"/>
    <property type="match status" value="1"/>
</dbReference>
<sequence length="563" mass="59628">MPQMKKIIVILFALMISGCFTIPTYASTSPTITRLAGPDRYATAQAIAKQGWTQADYAVLAYGENFPDALSAVVLAKKYSAPILLTSGDNLPSITKQTLTDLQVKNVLIIGGTGVIPVSIETELQSMGITPTRIAGQDRYETSIKIAQLISSPSQLIVTTGEDYPDALSIAPIAGVKQIPIILVPKDFLPEVVKSYISSLNINKTYVIGDSSIIGDTVCNQFPNPERIVGTDKYERNIAINKEFESSFNSGSICIATGEGFADALTGAAYAAELAEPIILVQNTPASDTENYYQKRLTNVNNVYLFGGTGVIPDALIQGLNGSTQNDSPSSKQILSANQIAQLLQPAIVYIEVFDSAGNELGTASGVIASSDGKVFTNYHVIDGASSAKVTLFDGRVLDVTNISGYDSKYDAVVLKVNAKDLQPAKFSFSSTAQIGDKIYTLGNPFGLNDTISDGLISTINRVVDGETFIQISAPISPGSSGGALINEQGEVIGITTAGLTDGQNLNFAIPYENFNTIQDQTLNVPIGSTVNQQPAPISTSLANPISLNVAQTVVVNDSVRLT</sequence>
<feature type="signal peptide" evidence="1">
    <location>
        <begin position="1"/>
        <end position="26"/>
    </location>
</feature>
<dbReference type="InterPro" id="IPR001940">
    <property type="entry name" value="Peptidase_S1C"/>
</dbReference>
<gene>
    <name evidence="2" type="ORF">SBF1_4290003</name>
</gene>
<reference evidence="3" key="1">
    <citation type="submission" date="2018-02" db="EMBL/GenBank/DDBJ databases">
        <authorList>
            <person name="Hausmann B."/>
        </authorList>
    </citation>
    <scope>NUCLEOTIDE SEQUENCE [LARGE SCALE GENOMIC DNA]</scope>
    <source>
        <strain evidence="3">Peat soil MAG SbF1</strain>
    </source>
</reference>
<accession>A0A2U3LAQ3</accession>
<protein>
    <submittedName>
        <fullName evidence="2">Trypsin family protein</fullName>
    </submittedName>
</protein>
<keyword evidence="1" id="KW-0732">Signal</keyword>
<dbReference type="InterPro" id="IPR007253">
    <property type="entry name" value="Cell_wall-bd_2"/>
</dbReference>
<evidence type="ECO:0000313" key="2">
    <source>
        <dbReference type="EMBL" id="SPF49024.1"/>
    </source>
</evidence>
<dbReference type="Pfam" id="PF04122">
    <property type="entry name" value="CW_binding_2"/>
    <property type="match status" value="3"/>
</dbReference>
<dbReference type="InterPro" id="IPR051922">
    <property type="entry name" value="Bact_Sporulation_Assoc"/>
</dbReference>